<evidence type="ECO:0000313" key="1">
    <source>
        <dbReference type="EMBL" id="KAH7089130.1"/>
    </source>
</evidence>
<dbReference type="EMBL" id="JAGMVJ010000007">
    <property type="protein sequence ID" value="KAH7089130.1"/>
    <property type="molecule type" value="Genomic_DNA"/>
</dbReference>
<gene>
    <name evidence="1" type="ORF">FB567DRAFT_619993</name>
</gene>
<keyword evidence="2" id="KW-1185">Reference proteome</keyword>
<accession>A0A8K0R919</accession>
<dbReference type="Proteomes" id="UP000813461">
    <property type="component" value="Unassembled WGS sequence"/>
</dbReference>
<comment type="caution">
    <text evidence="1">The sequence shown here is derived from an EMBL/GenBank/DDBJ whole genome shotgun (WGS) entry which is preliminary data.</text>
</comment>
<protein>
    <submittedName>
        <fullName evidence="1">Uncharacterized protein</fullName>
    </submittedName>
</protein>
<evidence type="ECO:0000313" key="2">
    <source>
        <dbReference type="Proteomes" id="UP000813461"/>
    </source>
</evidence>
<organism evidence="1 2">
    <name type="scientific">Paraphoma chrysanthemicola</name>
    <dbReference type="NCBI Taxonomy" id="798071"/>
    <lineage>
        <taxon>Eukaryota</taxon>
        <taxon>Fungi</taxon>
        <taxon>Dikarya</taxon>
        <taxon>Ascomycota</taxon>
        <taxon>Pezizomycotina</taxon>
        <taxon>Dothideomycetes</taxon>
        <taxon>Pleosporomycetidae</taxon>
        <taxon>Pleosporales</taxon>
        <taxon>Pleosporineae</taxon>
        <taxon>Phaeosphaeriaceae</taxon>
        <taxon>Paraphoma</taxon>
    </lineage>
</organism>
<reference evidence="1" key="1">
    <citation type="journal article" date="2021" name="Nat. Commun.">
        <title>Genetic determinants of endophytism in the Arabidopsis root mycobiome.</title>
        <authorList>
            <person name="Mesny F."/>
            <person name="Miyauchi S."/>
            <person name="Thiergart T."/>
            <person name="Pickel B."/>
            <person name="Atanasova L."/>
            <person name="Karlsson M."/>
            <person name="Huettel B."/>
            <person name="Barry K.W."/>
            <person name="Haridas S."/>
            <person name="Chen C."/>
            <person name="Bauer D."/>
            <person name="Andreopoulos W."/>
            <person name="Pangilinan J."/>
            <person name="LaButti K."/>
            <person name="Riley R."/>
            <person name="Lipzen A."/>
            <person name="Clum A."/>
            <person name="Drula E."/>
            <person name="Henrissat B."/>
            <person name="Kohler A."/>
            <person name="Grigoriev I.V."/>
            <person name="Martin F.M."/>
            <person name="Hacquard S."/>
        </authorList>
    </citation>
    <scope>NUCLEOTIDE SEQUENCE</scope>
    <source>
        <strain evidence="1">MPI-SDFR-AT-0120</strain>
    </source>
</reference>
<name>A0A8K0R919_9PLEO</name>
<proteinExistence type="predicted"/>
<dbReference type="AlphaFoldDB" id="A0A8K0R919"/>
<sequence length="161" mass="17948">MSYPNAMALRSHNFRKPYFLALCWHINKSKEYNPCPAMPYIIYIPRPYQSRTHLIPPSYTTTATSISISTASPLATAIYNDAIAWGWHVEVSEIEPPEWKVLGRAGKDVCEGKNGANTIGVEEAGFGKQCEMFGNGLGDVATEIDGREIGKVRREKNERAL</sequence>